<dbReference type="InterPro" id="IPR036402">
    <property type="entry name" value="EF-Ts_dimer_sf"/>
</dbReference>
<sequence length="321" mass="34913">MPLALKELRKRTGYSYVNCRKALLQYGPERLEDAEKWLRELAAKEGWTKAANLSHRQVKNGLVSVITEGHTAAVVEVNCETDFVARGTDFKNLVELITLSALLASKEYAATSSASGERFVVKSKLIGKLGENITVSKVQLIVADPGVALFGYAHPRVFDSLKSTSGDASLREALTSVIGKLGENITVSKVQLIVADPGVALFGYAHPREGTSHVDMGKFVSVVGLRRPHAGPSETLGPPVVEAEGSNKVESFDRGNSEKDENSEADEEVQTTQIDESETRLLHQSFMLNPSQTVYEYVTGHGAKIVDFFRTEIGEYANKSG</sequence>
<dbReference type="PROSITE" id="PS01127">
    <property type="entry name" value="EF_TS_2"/>
    <property type="match status" value="1"/>
</dbReference>
<dbReference type="HAMAP" id="MF_00050">
    <property type="entry name" value="EF_Ts"/>
    <property type="match status" value="1"/>
</dbReference>
<dbReference type="InterPro" id="IPR001816">
    <property type="entry name" value="Transl_elong_EFTs/EF1B"/>
</dbReference>
<dbReference type="GO" id="GO:0005739">
    <property type="term" value="C:mitochondrion"/>
    <property type="evidence" value="ECO:0007669"/>
    <property type="project" value="UniProtKB-SubCell"/>
</dbReference>
<evidence type="ECO:0000313" key="8">
    <source>
        <dbReference type="WBParaSite" id="ALUE_0001408301-mRNA-1"/>
    </source>
</evidence>
<evidence type="ECO:0000313" key="7">
    <source>
        <dbReference type="Proteomes" id="UP000036681"/>
    </source>
</evidence>
<dbReference type="PANTHER" id="PTHR11741:SF0">
    <property type="entry name" value="ELONGATION FACTOR TS, MITOCHONDRIAL"/>
    <property type="match status" value="1"/>
</dbReference>
<organism evidence="7 8">
    <name type="scientific">Ascaris lumbricoides</name>
    <name type="common">Giant roundworm</name>
    <dbReference type="NCBI Taxonomy" id="6252"/>
    <lineage>
        <taxon>Eukaryota</taxon>
        <taxon>Metazoa</taxon>
        <taxon>Ecdysozoa</taxon>
        <taxon>Nematoda</taxon>
        <taxon>Chromadorea</taxon>
        <taxon>Rhabditida</taxon>
        <taxon>Spirurina</taxon>
        <taxon>Ascaridomorpha</taxon>
        <taxon>Ascaridoidea</taxon>
        <taxon>Ascarididae</taxon>
        <taxon>Ascaris</taxon>
    </lineage>
</organism>
<evidence type="ECO:0000259" key="6">
    <source>
        <dbReference type="Pfam" id="PF00889"/>
    </source>
</evidence>
<dbReference type="InterPro" id="IPR009060">
    <property type="entry name" value="UBA-like_sf"/>
</dbReference>
<feature type="region of interest" description="Disordered" evidence="5">
    <location>
        <begin position="230"/>
        <end position="276"/>
    </location>
</feature>
<dbReference type="InterPro" id="IPR018101">
    <property type="entry name" value="Transl_elong_Ts_CS"/>
</dbReference>
<keyword evidence="4" id="KW-0496">Mitochondrion</keyword>
<dbReference type="WBParaSite" id="ALUE_0001408301-mRNA-1">
    <property type="protein sequence ID" value="ALUE_0001408301-mRNA-1"/>
    <property type="gene ID" value="ALUE_0001408301"/>
</dbReference>
<evidence type="ECO:0000256" key="4">
    <source>
        <dbReference type="HAMAP-Rule" id="MF_03135"/>
    </source>
</evidence>
<comment type="subcellular location">
    <subcellularLocation>
        <location evidence="4">Mitochondrion</location>
    </subcellularLocation>
</comment>
<keyword evidence="2 4" id="KW-0251">Elongation factor</keyword>
<dbReference type="Proteomes" id="UP000036681">
    <property type="component" value="Unplaced"/>
</dbReference>
<dbReference type="AlphaFoldDB" id="A0A0M3I9F5"/>
<dbReference type="CDD" id="cd14275">
    <property type="entry name" value="UBA_EF-Ts"/>
    <property type="match status" value="1"/>
</dbReference>
<dbReference type="SUPFAM" id="SSF46934">
    <property type="entry name" value="UBA-like"/>
    <property type="match status" value="1"/>
</dbReference>
<dbReference type="InterPro" id="IPR014039">
    <property type="entry name" value="Transl_elong_EFTs/EF1B_dimer"/>
</dbReference>
<proteinExistence type="inferred from homology"/>
<feature type="domain" description="Translation elongation factor EFTs/EF1B dimerisation" evidence="6">
    <location>
        <begin position="72"/>
        <end position="155"/>
    </location>
</feature>
<evidence type="ECO:0000256" key="2">
    <source>
        <dbReference type="ARBA" id="ARBA00022768"/>
    </source>
</evidence>
<name>A0A0M3I9F5_ASCLU</name>
<dbReference type="Gene3D" id="1.10.8.10">
    <property type="entry name" value="DNA helicase RuvA subunit, C-terminal domain"/>
    <property type="match status" value="1"/>
</dbReference>
<dbReference type="Pfam" id="PF25025">
    <property type="entry name" value="EF-Ts_N"/>
    <property type="match status" value="1"/>
</dbReference>
<dbReference type="GO" id="GO:0003746">
    <property type="term" value="F:translation elongation factor activity"/>
    <property type="evidence" value="ECO:0007669"/>
    <property type="project" value="UniProtKB-UniRule"/>
</dbReference>
<keyword evidence="7" id="KW-1185">Reference proteome</keyword>
<evidence type="ECO:0000256" key="1">
    <source>
        <dbReference type="ARBA" id="ARBA00005532"/>
    </source>
</evidence>
<keyword evidence="3 4" id="KW-0648">Protein biosynthesis</keyword>
<dbReference type="Pfam" id="PF00889">
    <property type="entry name" value="EF_TS"/>
    <property type="match status" value="1"/>
</dbReference>
<dbReference type="SUPFAM" id="SSF54713">
    <property type="entry name" value="Elongation factor Ts (EF-Ts), dimerisation domain"/>
    <property type="match status" value="1"/>
</dbReference>
<accession>A0A0M3I9F5</accession>
<protein>
    <recommendedName>
        <fullName evidence="4">Elongation factor Ts, mitochondrial</fullName>
        <shortName evidence="4">EF-Ts</shortName>
        <shortName evidence="4">EF-TsMt</shortName>
    </recommendedName>
</protein>
<reference evidence="8" key="1">
    <citation type="submission" date="2017-02" db="UniProtKB">
        <authorList>
            <consortium name="WormBaseParasite"/>
        </authorList>
    </citation>
    <scope>IDENTIFICATION</scope>
</reference>
<dbReference type="PANTHER" id="PTHR11741">
    <property type="entry name" value="ELONGATION FACTOR TS"/>
    <property type="match status" value="1"/>
</dbReference>
<evidence type="ECO:0000256" key="5">
    <source>
        <dbReference type="SAM" id="MobiDB-lite"/>
    </source>
</evidence>
<evidence type="ECO:0000256" key="3">
    <source>
        <dbReference type="ARBA" id="ARBA00022917"/>
    </source>
</evidence>
<feature type="compositionally biased region" description="Basic and acidic residues" evidence="5">
    <location>
        <begin position="245"/>
        <end position="262"/>
    </location>
</feature>
<comment type="function">
    <text evidence="4">Associates with the EF-Tu.GDP complex and induces the exchange of GDP to GTP. It remains bound to the aminoacyl-tRNA.EF-Tu.GTP complex up to the GTP hydrolysis stage on the ribosome.</text>
</comment>
<comment type="similarity">
    <text evidence="1 4">Belongs to the EF-Ts family.</text>
</comment>
<dbReference type="GO" id="GO:0070125">
    <property type="term" value="P:mitochondrial translational elongation"/>
    <property type="evidence" value="ECO:0007669"/>
    <property type="project" value="TreeGrafter"/>
</dbReference>
<dbReference type="Gene3D" id="3.30.479.20">
    <property type="entry name" value="Elongation factor Ts, dimerisation domain"/>
    <property type="match status" value="2"/>
</dbReference>